<sequence length="277" mass="30965">MSLDIPAARRSLDAKRRVHRRNVSVSHHIHDLKISVDGSNNNISAAKVCNNIKDYSDYPESAVIRSRTLESLLSFQQDLSSLARADNAVLNVMTRYPSDLIEVPTGSDNVFLDSNFPSVFNDHNEPGLNEPVDTHKLVQCDMFFDNSHEADPGSPDSSATYVDDDALPWNADKLGSPAVLSIPDVDEGEKFILENNKHFINGVEIVRAPFDYRIKNKAKAEFAETELEVKAALAILLFDLKMVIKLLFSKIYLPLWFLPTGTVVVLCTLMLKYGQPF</sequence>
<keyword evidence="1" id="KW-0472">Membrane</keyword>
<evidence type="ECO:0000313" key="2">
    <source>
        <dbReference type="EMBL" id="GMM51767.1"/>
    </source>
</evidence>
<dbReference type="EMBL" id="BTGC01000008">
    <property type="protein sequence ID" value="GMM51767.1"/>
    <property type="molecule type" value="Genomic_DNA"/>
</dbReference>
<gene>
    <name evidence="2" type="ORF">DASB73_027300</name>
</gene>
<dbReference type="Proteomes" id="UP001362899">
    <property type="component" value="Unassembled WGS sequence"/>
</dbReference>
<feature type="transmembrane region" description="Helical" evidence="1">
    <location>
        <begin position="251"/>
        <end position="271"/>
    </location>
</feature>
<comment type="caution">
    <text evidence="2">The sequence shown here is derived from an EMBL/GenBank/DDBJ whole genome shotgun (WGS) entry which is preliminary data.</text>
</comment>
<reference evidence="2 3" key="1">
    <citation type="journal article" date="2023" name="Elife">
        <title>Identification of key yeast species and microbe-microbe interactions impacting larval growth of Drosophila in the wild.</title>
        <authorList>
            <person name="Mure A."/>
            <person name="Sugiura Y."/>
            <person name="Maeda R."/>
            <person name="Honda K."/>
            <person name="Sakurai N."/>
            <person name="Takahashi Y."/>
            <person name="Watada M."/>
            <person name="Katoh T."/>
            <person name="Gotoh A."/>
            <person name="Gotoh Y."/>
            <person name="Taniguchi I."/>
            <person name="Nakamura K."/>
            <person name="Hayashi T."/>
            <person name="Katayama T."/>
            <person name="Uemura T."/>
            <person name="Hattori Y."/>
        </authorList>
    </citation>
    <scope>NUCLEOTIDE SEQUENCE [LARGE SCALE GENOMIC DNA]</scope>
    <source>
        <strain evidence="2 3">SB-73</strain>
    </source>
</reference>
<keyword evidence="3" id="KW-1185">Reference proteome</keyword>
<accession>A0AAV5RKL4</accession>
<keyword evidence="1" id="KW-0812">Transmembrane</keyword>
<organism evidence="2 3">
    <name type="scientific">Starmerella bacillaris</name>
    <name type="common">Yeast</name>
    <name type="synonym">Candida zemplinina</name>
    <dbReference type="NCBI Taxonomy" id="1247836"/>
    <lineage>
        <taxon>Eukaryota</taxon>
        <taxon>Fungi</taxon>
        <taxon>Dikarya</taxon>
        <taxon>Ascomycota</taxon>
        <taxon>Saccharomycotina</taxon>
        <taxon>Dipodascomycetes</taxon>
        <taxon>Dipodascales</taxon>
        <taxon>Trichomonascaceae</taxon>
        <taxon>Starmerella</taxon>
    </lineage>
</organism>
<evidence type="ECO:0000313" key="3">
    <source>
        <dbReference type="Proteomes" id="UP001362899"/>
    </source>
</evidence>
<name>A0AAV5RKL4_STABA</name>
<evidence type="ECO:0000256" key="1">
    <source>
        <dbReference type="SAM" id="Phobius"/>
    </source>
</evidence>
<dbReference type="AlphaFoldDB" id="A0AAV5RKL4"/>
<protein>
    <submittedName>
        <fullName evidence="2">Uncharacterized protein</fullName>
    </submittedName>
</protein>
<keyword evidence="1" id="KW-1133">Transmembrane helix</keyword>
<proteinExistence type="predicted"/>